<accession>W7TQK7</accession>
<organism evidence="1 2">
    <name type="scientific">Nannochloropsis gaditana</name>
    <dbReference type="NCBI Taxonomy" id="72520"/>
    <lineage>
        <taxon>Eukaryota</taxon>
        <taxon>Sar</taxon>
        <taxon>Stramenopiles</taxon>
        <taxon>Ochrophyta</taxon>
        <taxon>Eustigmatophyceae</taxon>
        <taxon>Eustigmatales</taxon>
        <taxon>Monodopsidaceae</taxon>
        <taxon>Nannochloropsis</taxon>
    </lineage>
</organism>
<keyword evidence="2" id="KW-1185">Reference proteome</keyword>
<proteinExistence type="predicted"/>
<name>W7TQK7_9STRA</name>
<comment type="caution">
    <text evidence="1">The sequence shown here is derived from an EMBL/GenBank/DDBJ whole genome shotgun (WGS) entry which is preliminary data.</text>
</comment>
<dbReference type="Proteomes" id="UP000019335">
    <property type="component" value="Chromosome 10"/>
</dbReference>
<sequence>MTGFTYQAAASPDNQFQVLYHTLRFISRSDPPARNQVNTGFCVSSHMMSSRHLFPHHKRAPTTSAYQTKFRYFLRDEPCPHNRSTEASVNWVRARCVIPYQKLLQAPRPLNLTK</sequence>
<evidence type="ECO:0000313" key="1">
    <source>
        <dbReference type="EMBL" id="EWM25813.1"/>
    </source>
</evidence>
<gene>
    <name evidence="1" type="ORF">Naga_100021g15</name>
</gene>
<dbReference type="AlphaFoldDB" id="W7TQK7"/>
<protein>
    <submittedName>
        <fullName evidence="1">Uncharacterized protein</fullName>
    </submittedName>
</protein>
<evidence type="ECO:0000313" key="2">
    <source>
        <dbReference type="Proteomes" id="UP000019335"/>
    </source>
</evidence>
<dbReference type="EMBL" id="AZIL01000830">
    <property type="protein sequence ID" value="EWM25813.1"/>
    <property type="molecule type" value="Genomic_DNA"/>
</dbReference>
<reference evidence="1 2" key="1">
    <citation type="journal article" date="2014" name="Mol. Plant">
        <title>Chromosome Scale Genome Assembly and Transcriptome Profiling of Nannochloropsis gaditana in Nitrogen Depletion.</title>
        <authorList>
            <person name="Corteggiani Carpinelli E."/>
            <person name="Telatin A."/>
            <person name="Vitulo N."/>
            <person name="Forcato C."/>
            <person name="D'Angelo M."/>
            <person name="Schiavon R."/>
            <person name="Vezzi A."/>
            <person name="Giacometti G.M."/>
            <person name="Morosinotto T."/>
            <person name="Valle G."/>
        </authorList>
    </citation>
    <scope>NUCLEOTIDE SEQUENCE [LARGE SCALE GENOMIC DNA]</scope>
    <source>
        <strain evidence="1 2">B-31</strain>
    </source>
</reference>